<dbReference type="AlphaFoldDB" id="A0A0L8FTY9"/>
<dbReference type="EMBL" id="KQ426517">
    <property type="protein sequence ID" value="KOF68157.1"/>
    <property type="molecule type" value="Genomic_DNA"/>
</dbReference>
<organism evidence="1">
    <name type="scientific">Octopus bimaculoides</name>
    <name type="common">California two-spotted octopus</name>
    <dbReference type="NCBI Taxonomy" id="37653"/>
    <lineage>
        <taxon>Eukaryota</taxon>
        <taxon>Metazoa</taxon>
        <taxon>Spiralia</taxon>
        <taxon>Lophotrochozoa</taxon>
        <taxon>Mollusca</taxon>
        <taxon>Cephalopoda</taxon>
        <taxon>Coleoidea</taxon>
        <taxon>Octopodiformes</taxon>
        <taxon>Octopoda</taxon>
        <taxon>Incirrata</taxon>
        <taxon>Octopodidae</taxon>
        <taxon>Octopus</taxon>
    </lineage>
</organism>
<proteinExistence type="predicted"/>
<name>A0A0L8FTY9_OCTBM</name>
<sequence length="50" mass="5687">MKSLVDCDKPLCSFVTSDCISSFSVLLVNIPGEKWCKNLSWDRGNISHRR</sequence>
<reference evidence="1" key="1">
    <citation type="submission" date="2015-07" db="EMBL/GenBank/DDBJ databases">
        <title>MeaNS - Measles Nucleotide Surveillance Program.</title>
        <authorList>
            <person name="Tran T."/>
            <person name="Druce J."/>
        </authorList>
    </citation>
    <scope>NUCLEOTIDE SEQUENCE</scope>
    <source>
        <strain evidence="1">UCB-OBI-ISO-001</strain>
        <tissue evidence="1">Gonad</tissue>
    </source>
</reference>
<accession>A0A0L8FTY9</accession>
<protein>
    <submittedName>
        <fullName evidence="1">Uncharacterized protein</fullName>
    </submittedName>
</protein>
<gene>
    <name evidence="1" type="ORF">OCBIM_22007985mg</name>
</gene>
<evidence type="ECO:0000313" key="1">
    <source>
        <dbReference type="EMBL" id="KOF68157.1"/>
    </source>
</evidence>